<evidence type="ECO:0000256" key="1">
    <source>
        <dbReference type="SAM" id="MobiDB-lite"/>
    </source>
</evidence>
<dbReference type="EMBL" id="JBEPTQ010000002">
    <property type="protein sequence ID" value="MET4718901.1"/>
    <property type="molecule type" value="Genomic_DNA"/>
</dbReference>
<sequence length="608" mass="65414">MTSEGDIAKLIACAEEIRAPSSSCIVGTKPRLLVENCNPDLTVAALRDALAAAGGLFERAVPVRLAFDQIQRGTIAQIMTPDALVLKAHTVCRPYVKKERRDGTIVEVDARLPRSLAVMYLEWRGEWRLPPLNGIASAPQLQGDGAINSTEGYDFATGMWCENVPDVGVLVPKAPSRDEAAAALRLIRETFKTFCFADAEMIPPATGGVATVDTAKPPGRDESSFLAALLTAVCRPSLHLAPGVLLRAAAVSGAGAGKGLLARCICIIAFGREPHAVTAGATADELEKRISIELMGGSPALFLDNLNNTAFRSDLLASAITERPSRVRLLGQSQMVPLNASAFVILAGNGLTVSEDLARRFVTVELDARTEDPELRPFAADIRLEVTQRRTELLAAALTIWRWGRTAGGIKPGLPIGSFAQWCRWVRDPLLALGCQDPITRIGEAKQRDGRRQLVADVFAIWWDKHQHHPVAVRQLNDDVRQALDPQGRGRQYLASQVEKLSGTRMAGFVLTRQAAVGKWGSATYVLTKTDGGENHRGHRGGKLPSEHADTPYAPYGPYDFGGTPTLLDCDDAVSECARPNLDAAAAKSDRSPQSAPATPPQGWSARL</sequence>
<protein>
    <recommendedName>
        <fullName evidence="4">DUF927 domain-containing protein</fullName>
    </recommendedName>
</protein>
<reference evidence="2 3" key="1">
    <citation type="submission" date="2024-06" db="EMBL/GenBank/DDBJ databases">
        <title>Genomic Encyclopedia of Type Strains, Phase V (KMG-V): Genome sequencing to study the core and pangenomes of soil and plant-associated prokaryotes.</title>
        <authorList>
            <person name="Whitman W."/>
        </authorList>
    </citation>
    <scope>NUCLEOTIDE SEQUENCE [LARGE SCALE GENOMIC DNA]</scope>
    <source>
        <strain evidence="2 3">USDA 160</strain>
    </source>
</reference>
<dbReference type="RefSeq" id="WP_157789286.1">
    <property type="nucleotide sequence ID" value="NZ_CP066351.1"/>
</dbReference>
<dbReference type="Proteomes" id="UP001549291">
    <property type="component" value="Unassembled WGS sequence"/>
</dbReference>
<evidence type="ECO:0008006" key="4">
    <source>
        <dbReference type="Google" id="ProtNLM"/>
    </source>
</evidence>
<comment type="caution">
    <text evidence="2">The sequence shown here is derived from an EMBL/GenBank/DDBJ whole genome shotgun (WGS) entry which is preliminary data.</text>
</comment>
<proteinExistence type="predicted"/>
<feature type="region of interest" description="Disordered" evidence="1">
    <location>
        <begin position="531"/>
        <end position="551"/>
    </location>
</feature>
<evidence type="ECO:0000313" key="2">
    <source>
        <dbReference type="EMBL" id="MET4718901.1"/>
    </source>
</evidence>
<evidence type="ECO:0000313" key="3">
    <source>
        <dbReference type="Proteomes" id="UP001549291"/>
    </source>
</evidence>
<keyword evidence="3" id="KW-1185">Reference proteome</keyword>
<name>A0ABV2RPM6_BRAJP</name>
<organism evidence="2 3">
    <name type="scientific">Bradyrhizobium japonicum</name>
    <dbReference type="NCBI Taxonomy" id="375"/>
    <lineage>
        <taxon>Bacteria</taxon>
        <taxon>Pseudomonadati</taxon>
        <taxon>Pseudomonadota</taxon>
        <taxon>Alphaproteobacteria</taxon>
        <taxon>Hyphomicrobiales</taxon>
        <taxon>Nitrobacteraceae</taxon>
        <taxon>Bradyrhizobium</taxon>
    </lineage>
</organism>
<accession>A0ABV2RPM6</accession>
<feature type="region of interest" description="Disordered" evidence="1">
    <location>
        <begin position="581"/>
        <end position="608"/>
    </location>
</feature>
<gene>
    <name evidence="2" type="ORF">ABIF63_003007</name>
</gene>